<dbReference type="EMBL" id="JADWDJ010000009">
    <property type="protein sequence ID" value="KAG5276465.1"/>
    <property type="molecule type" value="Genomic_DNA"/>
</dbReference>
<dbReference type="SUPFAM" id="SSF48726">
    <property type="entry name" value="Immunoglobulin"/>
    <property type="match status" value="2"/>
</dbReference>
<evidence type="ECO:0000313" key="7">
    <source>
        <dbReference type="Proteomes" id="UP000823561"/>
    </source>
</evidence>
<dbReference type="Proteomes" id="UP000823561">
    <property type="component" value="Chromosome 9"/>
</dbReference>
<sequence>MEDFFNKKTQHVFKTHRKHKRAYCTCKILPVHPQCSLFPCHSGQRENAIVCKPQCWSPASFVLCECHALPLLLCGYCKGLGESDFCFLINAEQSSCCTAGCMIMATVLCVLVCLFTGVQRLGGVRTLRNLTVQRGGSAVVPCHYEEKYVAQVKYWCRGYTWDTCRVLTRSSSVPSPPDAQVSISDDITQRVFTVTIRNLQDKDSDVYWCAVDIRGGSDDKAYLKITVTPGPPELYSESRVFSGPVGGLVQVRCLYGGRLWSGEKKWCRSGSSVCLTAGRTSRLHKYTLDADPRTGALSVTMRDLTPNDAGWYWCTGADTQLPVYVSVSPQTNTPPVTQRETTSTTHTTTAVQTVKTPFASEATALLQTSVEAAPPALSDEAPGQEEPALSDEAPGQEDHSEHSVVKIPSLEILLKIPLAVVYLVCLAVAIKKHWEMNR</sequence>
<evidence type="ECO:0000259" key="5">
    <source>
        <dbReference type="PROSITE" id="PS50835"/>
    </source>
</evidence>
<dbReference type="InterPro" id="IPR036179">
    <property type="entry name" value="Ig-like_dom_sf"/>
</dbReference>
<dbReference type="GO" id="GO:0050850">
    <property type="term" value="P:positive regulation of calcium-mediated signaling"/>
    <property type="evidence" value="ECO:0007669"/>
    <property type="project" value="TreeGrafter"/>
</dbReference>
<dbReference type="InterPro" id="IPR007110">
    <property type="entry name" value="Ig-like_dom"/>
</dbReference>
<feature type="domain" description="Ig-like" evidence="5">
    <location>
        <begin position="232"/>
        <end position="328"/>
    </location>
</feature>
<evidence type="ECO:0000256" key="3">
    <source>
        <dbReference type="ARBA" id="ARBA00023136"/>
    </source>
</evidence>
<dbReference type="InterPro" id="IPR050671">
    <property type="entry name" value="CD300_family_receptors"/>
</dbReference>
<reference evidence="6" key="1">
    <citation type="submission" date="2020-10" db="EMBL/GenBank/DDBJ databases">
        <title>Chromosome-scale genome assembly of the Allis shad, Alosa alosa.</title>
        <authorList>
            <person name="Margot Z."/>
            <person name="Christophe K."/>
            <person name="Cabau C."/>
            <person name="Louis A."/>
            <person name="Berthelot C."/>
            <person name="Parey E."/>
            <person name="Roest Crollius H."/>
            <person name="Montfort J."/>
            <person name="Robinson-Rechavi M."/>
            <person name="Bucao C."/>
            <person name="Bouchez O."/>
            <person name="Gislard M."/>
            <person name="Lluch J."/>
            <person name="Milhes M."/>
            <person name="Lampietro C."/>
            <person name="Lopez Roques C."/>
            <person name="Donnadieu C."/>
            <person name="Braasch I."/>
            <person name="Desvignes T."/>
            <person name="Postlethwait J."/>
            <person name="Bobe J."/>
            <person name="Guiguen Y."/>
        </authorList>
    </citation>
    <scope>NUCLEOTIDE SEQUENCE</scope>
    <source>
        <strain evidence="6">M-15738</strain>
        <tissue evidence="6">Blood</tissue>
    </source>
</reference>
<dbReference type="AlphaFoldDB" id="A0AAV6GNI7"/>
<keyword evidence="2" id="KW-0812">Transmembrane</keyword>
<dbReference type="PROSITE" id="PS50835">
    <property type="entry name" value="IG_LIKE"/>
    <property type="match status" value="1"/>
</dbReference>
<proteinExistence type="predicted"/>
<keyword evidence="3" id="KW-0472">Membrane</keyword>
<accession>A0AAV6GNI7</accession>
<dbReference type="PANTHER" id="PTHR11860">
    <property type="entry name" value="POLYMERIC-IMMUNOGLOBULIN RECEPTOR"/>
    <property type="match status" value="1"/>
</dbReference>
<dbReference type="SMART" id="SM00409">
    <property type="entry name" value="IG"/>
    <property type="match status" value="2"/>
</dbReference>
<dbReference type="GO" id="GO:0005886">
    <property type="term" value="C:plasma membrane"/>
    <property type="evidence" value="ECO:0007669"/>
    <property type="project" value="TreeGrafter"/>
</dbReference>
<comment type="subcellular location">
    <subcellularLocation>
        <location evidence="1">Membrane</location>
    </subcellularLocation>
</comment>
<gene>
    <name evidence="6" type="ORF">AALO_G00132360</name>
</gene>
<dbReference type="PANTHER" id="PTHR11860:SF87">
    <property type="entry name" value="CMRF35-LIKE MOLECULE 8"/>
    <property type="match status" value="1"/>
</dbReference>
<name>A0AAV6GNI7_9TELE</name>
<protein>
    <recommendedName>
        <fullName evidence="5">Ig-like domain-containing protein</fullName>
    </recommendedName>
</protein>
<evidence type="ECO:0000256" key="1">
    <source>
        <dbReference type="ARBA" id="ARBA00004370"/>
    </source>
</evidence>
<dbReference type="Pfam" id="PF07686">
    <property type="entry name" value="V-set"/>
    <property type="match status" value="1"/>
</dbReference>
<dbReference type="InterPro" id="IPR013106">
    <property type="entry name" value="Ig_V-set"/>
</dbReference>
<dbReference type="InterPro" id="IPR013783">
    <property type="entry name" value="Ig-like_fold"/>
</dbReference>
<evidence type="ECO:0000256" key="2">
    <source>
        <dbReference type="ARBA" id="ARBA00022692"/>
    </source>
</evidence>
<dbReference type="GO" id="GO:0070374">
    <property type="term" value="P:positive regulation of ERK1 and ERK2 cascade"/>
    <property type="evidence" value="ECO:0007669"/>
    <property type="project" value="TreeGrafter"/>
</dbReference>
<feature type="region of interest" description="Disordered" evidence="4">
    <location>
        <begin position="375"/>
        <end position="402"/>
    </location>
</feature>
<comment type="caution">
    <text evidence="6">The sequence shown here is derived from an EMBL/GenBank/DDBJ whole genome shotgun (WGS) entry which is preliminary data.</text>
</comment>
<dbReference type="GO" id="GO:0060100">
    <property type="term" value="P:positive regulation of phagocytosis, engulfment"/>
    <property type="evidence" value="ECO:0007669"/>
    <property type="project" value="TreeGrafter"/>
</dbReference>
<keyword evidence="7" id="KW-1185">Reference proteome</keyword>
<dbReference type="GO" id="GO:1903980">
    <property type="term" value="P:positive regulation of microglial cell activation"/>
    <property type="evidence" value="ECO:0007669"/>
    <property type="project" value="TreeGrafter"/>
</dbReference>
<evidence type="ECO:0000256" key="4">
    <source>
        <dbReference type="SAM" id="MobiDB-lite"/>
    </source>
</evidence>
<dbReference type="GO" id="GO:0120035">
    <property type="term" value="P:regulation of plasma membrane bounded cell projection organization"/>
    <property type="evidence" value="ECO:0007669"/>
    <property type="project" value="TreeGrafter"/>
</dbReference>
<organism evidence="6 7">
    <name type="scientific">Alosa alosa</name>
    <name type="common">allis shad</name>
    <dbReference type="NCBI Taxonomy" id="278164"/>
    <lineage>
        <taxon>Eukaryota</taxon>
        <taxon>Metazoa</taxon>
        <taxon>Chordata</taxon>
        <taxon>Craniata</taxon>
        <taxon>Vertebrata</taxon>
        <taxon>Euteleostomi</taxon>
        <taxon>Actinopterygii</taxon>
        <taxon>Neopterygii</taxon>
        <taxon>Teleostei</taxon>
        <taxon>Clupei</taxon>
        <taxon>Clupeiformes</taxon>
        <taxon>Clupeoidei</taxon>
        <taxon>Clupeidae</taxon>
        <taxon>Alosa</taxon>
    </lineage>
</organism>
<dbReference type="Gene3D" id="2.60.40.10">
    <property type="entry name" value="Immunoglobulins"/>
    <property type="match status" value="2"/>
</dbReference>
<evidence type="ECO:0000313" key="6">
    <source>
        <dbReference type="EMBL" id="KAG5276465.1"/>
    </source>
</evidence>
<dbReference type="InterPro" id="IPR003599">
    <property type="entry name" value="Ig_sub"/>
</dbReference>
<dbReference type="GO" id="GO:0004888">
    <property type="term" value="F:transmembrane signaling receptor activity"/>
    <property type="evidence" value="ECO:0007669"/>
    <property type="project" value="TreeGrafter"/>
</dbReference>